<keyword evidence="1" id="KW-0175">Coiled coil</keyword>
<dbReference type="Proteomes" id="UP000184608">
    <property type="component" value="Unassembled WGS sequence"/>
</dbReference>
<evidence type="ECO:0000256" key="2">
    <source>
        <dbReference type="SAM" id="MobiDB-lite"/>
    </source>
</evidence>
<dbReference type="Gene3D" id="1.20.5.340">
    <property type="match status" value="1"/>
</dbReference>
<dbReference type="EMBL" id="FQXZ01000046">
    <property type="protein sequence ID" value="SHI65296.1"/>
    <property type="molecule type" value="Genomic_DNA"/>
</dbReference>
<feature type="region of interest" description="Disordered" evidence="2">
    <location>
        <begin position="142"/>
        <end position="168"/>
    </location>
</feature>
<keyword evidence="3" id="KW-0472">Membrane</keyword>
<dbReference type="Pfam" id="PF10975">
    <property type="entry name" value="DUF2802"/>
    <property type="match status" value="1"/>
</dbReference>
<feature type="coiled-coil region" evidence="1">
    <location>
        <begin position="54"/>
        <end position="102"/>
    </location>
</feature>
<sequence length="168" mass="19204">MIDSEVFFSFPAALIGGAVFFVLLFFVLLFRLKHILLMHSENRRQETRMLDKTLQKTNKQLNELRSAVVGLGQKITEQEDTILHLNERVKDLEQQVQDTDSRLYSRASKLVQLGADVEELIEECELPKAEAELMLSLKKKISGEEKVPPLSKSHAREQQKARSAKKNA</sequence>
<dbReference type="RefSeq" id="WP_073605690.1">
    <property type="nucleotide sequence ID" value="NZ_FQXZ01000046.1"/>
</dbReference>
<keyword evidence="3" id="KW-1133">Transmembrane helix</keyword>
<feature type="transmembrane region" description="Helical" evidence="3">
    <location>
        <begin position="6"/>
        <end position="30"/>
    </location>
</feature>
<accession>A0A1M6CWC5</accession>
<evidence type="ECO:0000256" key="3">
    <source>
        <dbReference type="SAM" id="Phobius"/>
    </source>
</evidence>
<evidence type="ECO:0008006" key="6">
    <source>
        <dbReference type="Google" id="ProtNLM"/>
    </source>
</evidence>
<protein>
    <recommendedName>
        <fullName evidence="6">DUF2802 domain-containing protein</fullName>
    </recommendedName>
</protein>
<dbReference type="InterPro" id="IPR021244">
    <property type="entry name" value="DUF2802"/>
</dbReference>
<gene>
    <name evidence="4" type="ORF">VA7868_04082</name>
</gene>
<keyword evidence="5" id="KW-1185">Reference proteome</keyword>
<evidence type="ECO:0000256" key="1">
    <source>
        <dbReference type="SAM" id="Coils"/>
    </source>
</evidence>
<dbReference type="OrthoDB" id="5600183at2"/>
<evidence type="ECO:0000313" key="5">
    <source>
        <dbReference type="Proteomes" id="UP000184608"/>
    </source>
</evidence>
<reference evidence="4 5" key="1">
    <citation type="submission" date="2016-11" db="EMBL/GenBank/DDBJ databases">
        <authorList>
            <person name="Jaros S."/>
            <person name="Januszkiewicz K."/>
            <person name="Wedrychowicz H."/>
        </authorList>
    </citation>
    <scope>NUCLEOTIDE SEQUENCE [LARGE SCALE GENOMIC DNA]</scope>
    <source>
        <strain evidence="4 5">CECT 7868</strain>
    </source>
</reference>
<dbReference type="AlphaFoldDB" id="A0A1M6CWC5"/>
<proteinExistence type="predicted"/>
<keyword evidence="3" id="KW-0812">Transmembrane</keyword>
<organism evidence="4 5">
    <name type="scientific">Vibrio aerogenes CECT 7868</name>
    <dbReference type="NCBI Taxonomy" id="1216006"/>
    <lineage>
        <taxon>Bacteria</taxon>
        <taxon>Pseudomonadati</taxon>
        <taxon>Pseudomonadota</taxon>
        <taxon>Gammaproteobacteria</taxon>
        <taxon>Vibrionales</taxon>
        <taxon>Vibrionaceae</taxon>
        <taxon>Vibrio</taxon>
    </lineage>
</organism>
<dbReference type="STRING" id="1216006.VA7868_04082"/>
<evidence type="ECO:0000313" key="4">
    <source>
        <dbReference type="EMBL" id="SHI65296.1"/>
    </source>
</evidence>
<name>A0A1M6CWC5_9VIBR</name>